<sequence length="443" mass="49941">MLSRTTSLVDKALSQAESSASRRPSISLRLHVPRLSNSSNEPLRDAASGHLDGKRSLAPGETWMVPSTYMVPRKVVVKCLEEMDSAEQPDKPGMLSKHTLRQTVERFNGVFNRHVNREDQVAAVMDHLERHTRRRRGETALKAGLLEWEQTSRVYELFSVHLNICERILFTMDFAVRTTILSRVCSTVLISCIFVSIIVWMVSTLPSMRYVQTGCTSLEVGQCQPRPYPAFEVIEASCVYLFTLEYLLRLVMVHRVRFELLDEYFVAGVLKGETDVATGSWLSCLCPTRSKGELDGAVTTTVKHIFGLTNLIDLSAILPFWIETFNPQDRTRREALWWRYACSGDHADISRLQAGSVQRRLYAFHPGHGTVSARALADDLLHHAGLRSVRYDDLVRGGWGVVSLRPRSAWDAQHHWPGRVLAHAAPSLDISRCEGTILRGDAF</sequence>
<dbReference type="EMBL" id="CAUJNA010003672">
    <property type="protein sequence ID" value="CAJ1407456.1"/>
    <property type="molecule type" value="Genomic_DNA"/>
</dbReference>
<proteinExistence type="predicted"/>
<dbReference type="Gene3D" id="1.20.120.350">
    <property type="entry name" value="Voltage-gated potassium channels. Chain C"/>
    <property type="match status" value="1"/>
</dbReference>
<evidence type="ECO:0000256" key="4">
    <source>
        <dbReference type="ARBA" id="ARBA00023136"/>
    </source>
</evidence>
<keyword evidence="2 6" id="KW-0812">Transmembrane</keyword>
<comment type="caution">
    <text evidence="7">The sequence shown here is derived from an EMBL/GenBank/DDBJ whole genome shotgun (WGS) entry which is preliminary data.</text>
</comment>
<evidence type="ECO:0000256" key="6">
    <source>
        <dbReference type="SAM" id="Phobius"/>
    </source>
</evidence>
<feature type="region of interest" description="Disordered" evidence="5">
    <location>
        <begin position="1"/>
        <end position="58"/>
    </location>
</feature>
<organism evidence="7 8">
    <name type="scientific">Effrenium voratum</name>
    <dbReference type="NCBI Taxonomy" id="2562239"/>
    <lineage>
        <taxon>Eukaryota</taxon>
        <taxon>Sar</taxon>
        <taxon>Alveolata</taxon>
        <taxon>Dinophyceae</taxon>
        <taxon>Suessiales</taxon>
        <taxon>Symbiodiniaceae</taxon>
        <taxon>Effrenium</taxon>
    </lineage>
</organism>
<keyword evidence="8" id="KW-1185">Reference proteome</keyword>
<evidence type="ECO:0000313" key="7">
    <source>
        <dbReference type="EMBL" id="CAJ1407456.1"/>
    </source>
</evidence>
<name>A0AA36JKV4_9DINO</name>
<evidence type="ECO:0000256" key="2">
    <source>
        <dbReference type="ARBA" id="ARBA00022692"/>
    </source>
</evidence>
<keyword evidence="3 6" id="KW-1133">Transmembrane helix</keyword>
<dbReference type="Proteomes" id="UP001178507">
    <property type="component" value="Unassembled WGS sequence"/>
</dbReference>
<evidence type="ECO:0000313" key="8">
    <source>
        <dbReference type="Proteomes" id="UP001178507"/>
    </source>
</evidence>
<comment type="subcellular location">
    <subcellularLocation>
        <location evidence="1">Membrane</location>
        <topology evidence="1">Multi-pass membrane protein</topology>
    </subcellularLocation>
</comment>
<evidence type="ECO:0000256" key="1">
    <source>
        <dbReference type="ARBA" id="ARBA00004141"/>
    </source>
</evidence>
<feature type="compositionally biased region" description="Polar residues" evidence="5">
    <location>
        <begin position="15"/>
        <end position="24"/>
    </location>
</feature>
<dbReference type="GO" id="GO:0016020">
    <property type="term" value="C:membrane"/>
    <property type="evidence" value="ECO:0007669"/>
    <property type="project" value="UniProtKB-SubCell"/>
</dbReference>
<accession>A0AA36JKV4</accession>
<feature type="transmembrane region" description="Helical" evidence="6">
    <location>
        <begin position="180"/>
        <end position="202"/>
    </location>
</feature>
<keyword evidence="4 6" id="KW-0472">Membrane</keyword>
<reference evidence="7" key="1">
    <citation type="submission" date="2023-08" db="EMBL/GenBank/DDBJ databases">
        <authorList>
            <person name="Chen Y."/>
            <person name="Shah S."/>
            <person name="Dougan E. K."/>
            <person name="Thang M."/>
            <person name="Chan C."/>
        </authorList>
    </citation>
    <scope>NUCLEOTIDE SEQUENCE</scope>
</reference>
<dbReference type="AlphaFoldDB" id="A0AA36JKV4"/>
<dbReference type="InterPro" id="IPR027359">
    <property type="entry name" value="Volt_channel_dom_sf"/>
</dbReference>
<evidence type="ECO:0000256" key="3">
    <source>
        <dbReference type="ARBA" id="ARBA00022989"/>
    </source>
</evidence>
<gene>
    <name evidence="7" type="ORF">EVOR1521_LOCUS29149</name>
</gene>
<protein>
    <submittedName>
        <fullName evidence="7">Uncharacterized protein</fullName>
    </submittedName>
</protein>
<evidence type="ECO:0000256" key="5">
    <source>
        <dbReference type="SAM" id="MobiDB-lite"/>
    </source>
</evidence>